<dbReference type="EMBL" id="JRPN01000018">
    <property type="protein sequence ID" value="KGT77519.1"/>
    <property type="molecule type" value="Genomic_DNA"/>
</dbReference>
<comment type="caution">
    <text evidence="2">The sequence shown here is derived from an EMBL/GenBank/DDBJ whole genome shotgun (WGS) entry which is preliminary data.</text>
</comment>
<sequence length="221" mass="22649">MVTGPSSAALPYLRPASTSGSHATTTSGLQPEASTATDAATGSPGISVSQLKPLQGAKPISVADNPVLRDLMATNWLMTHGANATQPAVSDDAPENTYAQVKVDGKVVATLYNGGSSTMTNAAAAKIGKLEDPPGLSGPDLAQWRADNYARLLGGTVEKASTAITQSQWTPRQSNSATYSRDQLDAAFQAMLAEGQKAAAQLQSSYLATRAQPGTSADISA</sequence>
<name>A0A0A3XW63_BRAJP</name>
<feature type="compositionally biased region" description="Low complexity" evidence="1">
    <location>
        <begin position="16"/>
        <end position="28"/>
    </location>
</feature>
<reference evidence="2 3" key="1">
    <citation type="submission" date="2014-09" db="EMBL/GenBank/DDBJ databases">
        <title>Draft genome of Bradyrhizobium japonicum Is-34.</title>
        <authorList>
            <person name="Tsurumaru H."/>
            <person name="Yamakawa T."/>
            <person name="Hashimoto S."/>
            <person name="Okizaki K."/>
            <person name="Kanesaki Y."/>
            <person name="Yoshikawa H."/>
            <person name="Yajima S."/>
        </authorList>
    </citation>
    <scope>NUCLEOTIDE SEQUENCE [LARGE SCALE GENOMIC DNA]</scope>
    <source>
        <strain evidence="2 3">Is-34</strain>
    </source>
</reference>
<evidence type="ECO:0000256" key="1">
    <source>
        <dbReference type="SAM" id="MobiDB-lite"/>
    </source>
</evidence>
<dbReference type="Proteomes" id="UP000030377">
    <property type="component" value="Unassembled WGS sequence"/>
</dbReference>
<feature type="compositionally biased region" description="Polar residues" evidence="1">
    <location>
        <begin position="32"/>
        <end position="50"/>
    </location>
</feature>
<evidence type="ECO:0000313" key="2">
    <source>
        <dbReference type="EMBL" id="KGT77519.1"/>
    </source>
</evidence>
<proteinExistence type="predicted"/>
<dbReference type="AlphaFoldDB" id="A0A0A3XW63"/>
<organism evidence="2 3">
    <name type="scientific">Bradyrhizobium japonicum</name>
    <dbReference type="NCBI Taxonomy" id="375"/>
    <lineage>
        <taxon>Bacteria</taxon>
        <taxon>Pseudomonadati</taxon>
        <taxon>Pseudomonadota</taxon>
        <taxon>Alphaproteobacteria</taxon>
        <taxon>Hyphomicrobiales</taxon>
        <taxon>Nitrobacteraceae</taxon>
        <taxon>Bradyrhizobium</taxon>
    </lineage>
</organism>
<gene>
    <name evidence="2" type="ORF">MA20_23370</name>
</gene>
<accession>A0A0A3XW63</accession>
<protein>
    <submittedName>
        <fullName evidence="2">Uncharacterized protein</fullName>
    </submittedName>
</protein>
<evidence type="ECO:0000313" key="3">
    <source>
        <dbReference type="Proteomes" id="UP000030377"/>
    </source>
</evidence>
<dbReference type="STRING" id="375.BKD09_RS04555"/>
<feature type="region of interest" description="Disordered" evidence="1">
    <location>
        <begin position="1"/>
        <end position="50"/>
    </location>
</feature>
<dbReference type="RefSeq" id="WP_041957081.1">
    <property type="nucleotide sequence ID" value="NZ_JRPN01000018.1"/>
</dbReference>